<dbReference type="InterPro" id="IPR006913">
    <property type="entry name" value="CENP-V/GFA"/>
</dbReference>
<dbReference type="Pfam" id="PF04828">
    <property type="entry name" value="GFA"/>
    <property type="match status" value="1"/>
</dbReference>
<dbReference type="SUPFAM" id="SSF51316">
    <property type="entry name" value="Mss4-like"/>
    <property type="match status" value="1"/>
</dbReference>
<feature type="domain" description="CENP-V/GFA" evidence="5">
    <location>
        <begin position="3"/>
        <end position="127"/>
    </location>
</feature>
<sequence>MQAKGRCHCGAISYAVAGEPVYHALCHCSDCRRATGAPGVSWALFAREAVTIAGEPKAYASSEQARRHFCGDCGTSLFYTNESVFPGQIDIQSATLDDPGTLPLQCHIQTAERIVWMEHPQDLPQFERYPAGPEG</sequence>
<comment type="similarity">
    <text evidence="1">Belongs to the Gfa family.</text>
</comment>
<dbReference type="EMBL" id="JBBHJZ010000002">
    <property type="protein sequence ID" value="MEJ5977466.1"/>
    <property type="molecule type" value="Genomic_DNA"/>
</dbReference>
<accession>A0ABU8RXS1</accession>
<evidence type="ECO:0000313" key="6">
    <source>
        <dbReference type="EMBL" id="MEJ5977466.1"/>
    </source>
</evidence>
<dbReference type="Proteomes" id="UP001361239">
    <property type="component" value="Unassembled WGS sequence"/>
</dbReference>
<gene>
    <name evidence="6" type="ORF">WG901_12525</name>
</gene>
<proteinExistence type="inferred from homology"/>
<organism evidence="6 7">
    <name type="scientific">Novosphingobium anseongense</name>
    <dbReference type="NCBI Taxonomy" id="3133436"/>
    <lineage>
        <taxon>Bacteria</taxon>
        <taxon>Pseudomonadati</taxon>
        <taxon>Pseudomonadota</taxon>
        <taxon>Alphaproteobacteria</taxon>
        <taxon>Sphingomonadales</taxon>
        <taxon>Sphingomonadaceae</taxon>
        <taxon>Novosphingobium</taxon>
    </lineage>
</organism>
<reference evidence="6 7" key="1">
    <citation type="submission" date="2024-03" db="EMBL/GenBank/DDBJ databases">
        <authorList>
            <person name="Jo J.-H."/>
        </authorList>
    </citation>
    <scope>NUCLEOTIDE SEQUENCE [LARGE SCALE GENOMIC DNA]</scope>
    <source>
        <strain evidence="6 7">PS1R-30</strain>
    </source>
</reference>
<keyword evidence="4" id="KW-0456">Lyase</keyword>
<keyword evidence="3" id="KW-0862">Zinc</keyword>
<dbReference type="Gene3D" id="3.90.1590.10">
    <property type="entry name" value="glutathione-dependent formaldehyde- activating enzyme (gfa)"/>
    <property type="match status" value="1"/>
</dbReference>
<dbReference type="PROSITE" id="PS51891">
    <property type="entry name" value="CENP_V_GFA"/>
    <property type="match status" value="1"/>
</dbReference>
<dbReference type="InterPro" id="IPR011057">
    <property type="entry name" value="Mss4-like_sf"/>
</dbReference>
<keyword evidence="7" id="KW-1185">Reference proteome</keyword>
<dbReference type="PANTHER" id="PTHR33337">
    <property type="entry name" value="GFA DOMAIN-CONTAINING PROTEIN"/>
    <property type="match status" value="1"/>
</dbReference>
<evidence type="ECO:0000259" key="5">
    <source>
        <dbReference type="PROSITE" id="PS51891"/>
    </source>
</evidence>
<evidence type="ECO:0000313" key="7">
    <source>
        <dbReference type="Proteomes" id="UP001361239"/>
    </source>
</evidence>
<keyword evidence="2" id="KW-0479">Metal-binding</keyword>
<evidence type="ECO:0000256" key="3">
    <source>
        <dbReference type="ARBA" id="ARBA00022833"/>
    </source>
</evidence>
<evidence type="ECO:0000256" key="4">
    <source>
        <dbReference type="ARBA" id="ARBA00023239"/>
    </source>
</evidence>
<dbReference type="RefSeq" id="WP_339587404.1">
    <property type="nucleotide sequence ID" value="NZ_JBBHJZ010000002.1"/>
</dbReference>
<protein>
    <submittedName>
        <fullName evidence="6">GFA family protein</fullName>
    </submittedName>
</protein>
<evidence type="ECO:0000256" key="1">
    <source>
        <dbReference type="ARBA" id="ARBA00005495"/>
    </source>
</evidence>
<evidence type="ECO:0000256" key="2">
    <source>
        <dbReference type="ARBA" id="ARBA00022723"/>
    </source>
</evidence>
<name>A0ABU8RXS1_9SPHN</name>
<dbReference type="PANTHER" id="PTHR33337:SF40">
    <property type="entry name" value="CENP-V_GFA DOMAIN-CONTAINING PROTEIN-RELATED"/>
    <property type="match status" value="1"/>
</dbReference>
<comment type="caution">
    <text evidence="6">The sequence shown here is derived from an EMBL/GenBank/DDBJ whole genome shotgun (WGS) entry which is preliminary data.</text>
</comment>